<feature type="compositionally biased region" description="Polar residues" evidence="10">
    <location>
        <begin position="1440"/>
        <end position="1458"/>
    </location>
</feature>
<dbReference type="EMBL" id="JAEAOA010001942">
    <property type="protein sequence ID" value="KAK3581284.1"/>
    <property type="molecule type" value="Genomic_DNA"/>
</dbReference>
<dbReference type="PANTHER" id="PTHR16062:SF19">
    <property type="entry name" value="PROTEIN POLYBROMO-1"/>
    <property type="match status" value="1"/>
</dbReference>
<evidence type="ECO:0000256" key="5">
    <source>
        <dbReference type="ARBA" id="ARBA00023117"/>
    </source>
</evidence>
<feature type="domain" description="Bromo" evidence="11">
    <location>
        <begin position="384"/>
        <end position="454"/>
    </location>
</feature>
<evidence type="ECO:0000256" key="7">
    <source>
        <dbReference type="ARBA" id="ARBA00023242"/>
    </source>
</evidence>
<dbReference type="InterPro" id="IPR009071">
    <property type="entry name" value="HMG_box_dom"/>
</dbReference>
<dbReference type="PROSITE" id="PS50118">
    <property type="entry name" value="HMG_BOX_2"/>
    <property type="match status" value="1"/>
</dbReference>
<dbReference type="PANTHER" id="PTHR16062">
    <property type="entry name" value="SWI/SNF-RELATED"/>
    <property type="match status" value="1"/>
</dbReference>
<dbReference type="PROSITE" id="PS50014">
    <property type="entry name" value="BROMODOMAIN_2"/>
    <property type="match status" value="6"/>
</dbReference>
<dbReference type="InterPro" id="IPR018359">
    <property type="entry name" value="Bromodomain_CS"/>
</dbReference>
<dbReference type="GO" id="GO:0016586">
    <property type="term" value="C:RSC-type complex"/>
    <property type="evidence" value="ECO:0007669"/>
    <property type="project" value="InterPro"/>
</dbReference>
<evidence type="ECO:0000313" key="14">
    <source>
        <dbReference type="EMBL" id="KAK3581284.1"/>
    </source>
</evidence>
<dbReference type="Gene3D" id="2.30.30.490">
    <property type="match status" value="2"/>
</dbReference>
<feature type="compositionally biased region" description="Pro residues" evidence="10">
    <location>
        <begin position="1589"/>
        <end position="1601"/>
    </location>
</feature>
<keyword evidence="9" id="KW-0238">DNA-binding</keyword>
<gene>
    <name evidence="14" type="ORF">CHS0354_033017</name>
</gene>
<feature type="domain" description="HMG box" evidence="12">
    <location>
        <begin position="1367"/>
        <end position="1435"/>
    </location>
</feature>
<name>A0AAE0RXI1_9BIVA</name>
<feature type="DNA-binding region" description="HMG box" evidence="9">
    <location>
        <begin position="1367"/>
        <end position="1435"/>
    </location>
</feature>
<dbReference type="Proteomes" id="UP001195483">
    <property type="component" value="Unassembled WGS sequence"/>
</dbReference>
<dbReference type="InterPro" id="IPR001025">
    <property type="entry name" value="BAH_dom"/>
</dbReference>
<feature type="domain" description="Bromo" evidence="11">
    <location>
        <begin position="801"/>
        <end position="871"/>
    </location>
</feature>
<dbReference type="InterPro" id="IPR001487">
    <property type="entry name" value="Bromodomain"/>
</dbReference>
<dbReference type="InterPro" id="IPR043151">
    <property type="entry name" value="BAH_sf"/>
</dbReference>
<evidence type="ECO:0000256" key="2">
    <source>
        <dbReference type="ARBA" id="ARBA00022737"/>
    </source>
</evidence>
<dbReference type="Pfam" id="PF00505">
    <property type="entry name" value="HMG_box"/>
    <property type="match status" value="1"/>
</dbReference>
<evidence type="ECO:0000256" key="9">
    <source>
        <dbReference type="PROSITE-ProRule" id="PRU00267"/>
    </source>
</evidence>
<keyword evidence="3" id="KW-0156">Chromatin regulator</keyword>
<dbReference type="GO" id="GO:0006368">
    <property type="term" value="P:transcription elongation by RNA polymerase II"/>
    <property type="evidence" value="ECO:0007669"/>
    <property type="project" value="TreeGrafter"/>
</dbReference>
<reference evidence="14" key="1">
    <citation type="journal article" date="2021" name="Genome Biol. Evol.">
        <title>A High-Quality Reference Genome for a Parasitic Bivalve with Doubly Uniparental Inheritance (Bivalvia: Unionida).</title>
        <authorList>
            <person name="Smith C.H."/>
        </authorList>
    </citation>
    <scope>NUCLEOTIDE SEQUENCE</scope>
    <source>
        <strain evidence="14">CHS0354</strain>
    </source>
</reference>
<dbReference type="CDD" id="cd05524">
    <property type="entry name" value="Bromo_polybromo_I"/>
    <property type="match status" value="1"/>
</dbReference>
<comment type="caution">
    <text evidence="14">The sequence shown here is derived from an EMBL/GenBank/DDBJ whole genome shotgun (WGS) entry which is preliminary data.</text>
</comment>
<dbReference type="InterPro" id="IPR036910">
    <property type="entry name" value="HMG_box_dom_sf"/>
</dbReference>
<evidence type="ECO:0000259" key="13">
    <source>
        <dbReference type="PROSITE" id="PS51038"/>
    </source>
</evidence>
<evidence type="ECO:0000256" key="10">
    <source>
        <dbReference type="SAM" id="MobiDB-lite"/>
    </source>
</evidence>
<feature type="compositionally biased region" description="Acidic residues" evidence="10">
    <location>
        <begin position="173"/>
        <end position="189"/>
    </location>
</feature>
<comment type="subcellular location">
    <subcellularLocation>
        <location evidence="1">Nucleus</location>
    </subcellularLocation>
</comment>
<dbReference type="SUPFAM" id="SSF47095">
    <property type="entry name" value="HMG-box"/>
    <property type="match status" value="1"/>
</dbReference>
<feature type="domain" description="Bromo" evidence="11">
    <location>
        <begin position="213"/>
        <end position="283"/>
    </location>
</feature>
<dbReference type="Pfam" id="PF00439">
    <property type="entry name" value="Bromodomain"/>
    <property type="match status" value="6"/>
</dbReference>
<feature type="domain" description="Bromo" evidence="11">
    <location>
        <begin position="554"/>
        <end position="624"/>
    </location>
</feature>
<sequence>MSAKMPTKRKRTITGDSREDSQSRSPTPTLQSKRKKRCLQYDPMQICQELYETIRNFKSDDGHLLCEAFIRAPKRRTAADYYEVVSTPIDLLKIQQKLKTDEYEEIDQLTQDIELMVSNAKAYYKKNAPEYKFACDIWELYQKTKEDLLTETFGDDSKEGSREPEKIPVKDSDDTEDVPDADTETEGKDDEERKDDPEDFEQLFAAVVTATEGDRDISEAFHLVPPRELYRQYYAVIKEPIDLKTIAQKIQDNAYTTLGDMERDLFLMVKNAKTFNEPKSFIYKDACTLKKLIQTKKQELEYKKSGAVKSSERIRTRERGNIPRLSAVYAAMTYPETQSLETVSMDTNSLMDYDDDSGGETTMSEDESPLWTLYNSIVNYTDATGARLIEPYMKLPNKRFYPDYYEEIERPMSVYNIRKKLKKKYYNDMDDLVADFDLCFRNAKQYNADESKIHKDAVILLKVVNEKRKELEKFGLREMSIPELGIHFEFPILKLTKDAYDEDPSLKIKPRKSMSLNVPDSEKKRAPGKKPVEDTPKKRMFSMFKTVFEHCDESGRPLRNIFMFLPSKKDYPDYYQVITEPIDLTMIESKIKNDKYLNEQQMISDFELMFNNARHYNEEGSQVYNDANTLEKILKAKWKGICQTAEARRALARGKLKAKAGSPLSTRLQELYDSIRDYQDSRGRVLITPFMKLPLKSDYPDYYEVIKRPVDMLHIQQKMQTSKYETIEDMVADFVQMFDNACKYNEPDSLIYKDALTLQRLCLEKKMELTEEGNNVPDVKACVLELMTNLFISVFNKQDEEGRCYSDSFAELPERDPDANPENLGEKPLTFDHLKRNLDKSRYRRMDRFQEDLFKVFERARRLSRTDSQLYEDAIELQMYFIKERDMLCRNGEHLLTPALSYTERLLLADLEAEKQEKLKQEQKENEEKKIPEGEDKPDYSSGEGSGDSIKYKDHTYSIGDFIYVEPREPDLEPHIMCIEKIHADSSGDQMLYGNWFYRPNETFHLATRKFLEKEVFKSDFYTSIPPNQILGKCFVMYVKEYFKNRPEGFADKDVYVCEFRYISRHRCFKKIKIWQVPRNAEVNIIARDIPLVPIRVASVFADKDKEDFDDGETSILDKTREDVIVENQTDDGCTYYEQIKTETGCYKLDDCVYVRSHRDKPVIARIEKMWIDKTGNGFFFGPVFMGPADIEHSPTRLFYKNEVFLTGLEETTPLISITGKCSVLHIKDYFCSRITEIPETDVFILESKYQDSDKSIKRLGKGLKKHTVSPKVTDDEMYFFKKPIAPPKAELSSAVVQEPSPLLMKVSEESVADTDEVQDAVVSTASESLNTSMEEAPLPVEKSQKKVSSDDSRQQTDSKKTKARSGRRLPSGYLIFSGIVRKQIQQENTDYSFGEISRIVGIKWRNLTKEEKEKYEEKAKKIAEEQQAKQQEAEKAFNESLTRSQSPWSDYGQSMSPGPSGHMTPNQQGYQQGYFQSGSYNVPSQQPGQYPALTPTPQQGMTPNGAPVPPYMARGSPGMPPHMQQQQPPGVPASQRPFMSPYHGGLPRQPGGAPGPYQGMPPPGQTPQSFGASSPPSGMPIHSVPQQMAPPPPPPRPPSPMFVSVPPRTQRLLHSEAYLKYIEGLNADSHYISDWDKNLAATQENTQTPDESRLPGQWLAQGAGYHGNVTNALWALRDLMLKDTLNITRTLPFEAL</sequence>
<feature type="compositionally biased region" description="Basic residues" evidence="10">
    <location>
        <begin position="1"/>
        <end position="12"/>
    </location>
</feature>
<dbReference type="GO" id="GO:0006338">
    <property type="term" value="P:chromatin remodeling"/>
    <property type="evidence" value="ECO:0007669"/>
    <property type="project" value="InterPro"/>
</dbReference>
<feature type="compositionally biased region" description="Low complexity" evidence="10">
    <location>
        <begin position="1548"/>
        <end position="1559"/>
    </location>
</feature>
<evidence type="ECO:0000313" key="15">
    <source>
        <dbReference type="Proteomes" id="UP001195483"/>
    </source>
</evidence>
<dbReference type="PRINTS" id="PR00503">
    <property type="entry name" value="BROMODOMAIN"/>
</dbReference>
<dbReference type="InterPro" id="IPR036427">
    <property type="entry name" value="Bromodomain-like_sf"/>
</dbReference>
<dbReference type="InterPro" id="IPR037382">
    <property type="entry name" value="Rsc/polybromo"/>
</dbReference>
<keyword evidence="2" id="KW-0677">Repeat</keyword>
<dbReference type="SMART" id="SM00297">
    <property type="entry name" value="BROMO"/>
    <property type="match status" value="6"/>
</dbReference>
<feature type="compositionally biased region" description="Basic and acidic residues" evidence="10">
    <location>
        <begin position="155"/>
        <end position="172"/>
    </location>
</feature>
<protein>
    <recommendedName>
        <fullName evidence="16">Protein polybromo-1</fullName>
    </recommendedName>
</protein>
<dbReference type="Gene3D" id="1.20.920.10">
    <property type="entry name" value="Bromodomain-like"/>
    <property type="match status" value="6"/>
</dbReference>
<feature type="region of interest" description="Disordered" evidence="10">
    <location>
        <begin position="917"/>
        <end position="951"/>
    </location>
</feature>
<dbReference type="PROSITE" id="PS00633">
    <property type="entry name" value="BROMODOMAIN_1"/>
    <property type="match status" value="3"/>
</dbReference>
<feature type="compositionally biased region" description="Basic and acidic residues" evidence="10">
    <location>
        <begin position="520"/>
        <end position="535"/>
    </location>
</feature>
<feature type="compositionally biased region" description="Basic and acidic residues" evidence="10">
    <location>
        <begin position="917"/>
        <end position="939"/>
    </location>
</feature>
<dbReference type="GO" id="GO:0003682">
    <property type="term" value="F:chromatin binding"/>
    <property type="evidence" value="ECO:0007669"/>
    <property type="project" value="InterPro"/>
</dbReference>
<dbReference type="SUPFAM" id="SSF47370">
    <property type="entry name" value="Bromodomain"/>
    <property type="match status" value="6"/>
</dbReference>
<proteinExistence type="predicted"/>
<feature type="region of interest" description="Disordered" evidence="10">
    <location>
        <begin position="1424"/>
        <end position="1605"/>
    </location>
</feature>
<evidence type="ECO:0000256" key="4">
    <source>
        <dbReference type="ARBA" id="ARBA00023015"/>
    </source>
</evidence>
<evidence type="ECO:0000256" key="1">
    <source>
        <dbReference type="ARBA" id="ARBA00004123"/>
    </source>
</evidence>
<dbReference type="SMART" id="SM00439">
    <property type="entry name" value="BAH"/>
    <property type="match status" value="2"/>
</dbReference>
<feature type="region of interest" description="Disordered" evidence="10">
    <location>
        <begin position="1"/>
        <end position="36"/>
    </location>
</feature>
<feature type="domain" description="BAH" evidence="13">
    <location>
        <begin position="1145"/>
        <end position="1261"/>
    </location>
</feature>
<dbReference type="Pfam" id="PF01426">
    <property type="entry name" value="BAH"/>
    <property type="match status" value="2"/>
</dbReference>
<dbReference type="FunFam" id="1.20.920.10:FF:000009">
    <property type="entry name" value="Protein polybromo-1 isoform 1"/>
    <property type="match status" value="1"/>
</dbReference>
<organism evidence="14 15">
    <name type="scientific">Potamilus streckersoni</name>
    <dbReference type="NCBI Taxonomy" id="2493646"/>
    <lineage>
        <taxon>Eukaryota</taxon>
        <taxon>Metazoa</taxon>
        <taxon>Spiralia</taxon>
        <taxon>Lophotrochozoa</taxon>
        <taxon>Mollusca</taxon>
        <taxon>Bivalvia</taxon>
        <taxon>Autobranchia</taxon>
        <taxon>Heteroconchia</taxon>
        <taxon>Palaeoheterodonta</taxon>
        <taxon>Unionida</taxon>
        <taxon>Unionoidea</taxon>
        <taxon>Unionidae</taxon>
        <taxon>Ambleminae</taxon>
        <taxon>Lampsilini</taxon>
        <taxon>Potamilus</taxon>
    </lineage>
</organism>
<feature type="compositionally biased region" description="Basic and acidic residues" evidence="10">
    <location>
        <begin position="1424"/>
        <end position="1438"/>
    </location>
</feature>
<reference evidence="14" key="3">
    <citation type="submission" date="2023-05" db="EMBL/GenBank/DDBJ databases">
        <authorList>
            <person name="Smith C.H."/>
        </authorList>
    </citation>
    <scope>NUCLEOTIDE SEQUENCE</scope>
    <source>
        <strain evidence="14">CHS0354</strain>
        <tissue evidence="14">Mantle</tissue>
    </source>
</reference>
<evidence type="ECO:0000259" key="11">
    <source>
        <dbReference type="PROSITE" id="PS50014"/>
    </source>
</evidence>
<accession>A0AAE0RXI1</accession>
<dbReference type="PROSITE" id="PS51038">
    <property type="entry name" value="BAH"/>
    <property type="match status" value="2"/>
</dbReference>
<feature type="compositionally biased region" description="Basic and acidic residues" evidence="10">
    <location>
        <begin position="1343"/>
        <end position="1361"/>
    </location>
</feature>
<evidence type="ECO:0000256" key="8">
    <source>
        <dbReference type="PROSITE-ProRule" id="PRU00035"/>
    </source>
</evidence>
<feature type="region of interest" description="Disordered" evidence="10">
    <location>
        <begin position="1326"/>
        <end position="1368"/>
    </location>
</feature>
<dbReference type="CDD" id="cd05526">
    <property type="entry name" value="Bromo_polybromo_VI"/>
    <property type="match status" value="1"/>
</dbReference>
<dbReference type="SMART" id="SM00398">
    <property type="entry name" value="HMG"/>
    <property type="match status" value="1"/>
</dbReference>
<feature type="domain" description="Bromo" evidence="11">
    <location>
        <begin position="682"/>
        <end position="752"/>
    </location>
</feature>
<keyword evidence="7 9" id="KW-0539">Nucleus</keyword>
<reference evidence="14" key="2">
    <citation type="journal article" date="2021" name="Genome Biol. Evol.">
        <title>Developing a high-quality reference genome for a parasitic bivalve with doubly uniparental inheritance (Bivalvia: Unionida).</title>
        <authorList>
            <person name="Smith C.H."/>
        </authorList>
    </citation>
    <scope>NUCLEOTIDE SEQUENCE</scope>
    <source>
        <strain evidence="14">CHS0354</strain>
        <tissue evidence="14">Mantle</tissue>
    </source>
</reference>
<dbReference type="CDD" id="cd04717">
    <property type="entry name" value="BAH_polybromo"/>
    <property type="match status" value="2"/>
</dbReference>
<dbReference type="GO" id="GO:0003677">
    <property type="term" value="F:DNA binding"/>
    <property type="evidence" value="ECO:0007669"/>
    <property type="project" value="UniProtKB-UniRule"/>
</dbReference>
<feature type="region of interest" description="Disordered" evidence="10">
    <location>
        <begin position="511"/>
        <end position="535"/>
    </location>
</feature>
<feature type="domain" description="BAH" evidence="13">
    <location>
        <begin position="955"/>
        <end position="1073"/>
    </location>
</feature>
<keyword evidence="15" id="KW-1185">Reference proteome</keyword>
<evidence type="ECO:0000256" key="3">
    <source>
        <dbReference type="ARBA" id="ARBA00022853"/>
    </source>
</evidence>
<dbReference type="FunFam" id="1.20.920.10:FF:000006">
    <property type="entry name" value="protein polybromo-1 isoform X1"/>
    <property type="match status" value="1"/>
</dbReference>
<feature type="compositionally biased region" description="Low complexity" evidence="10">
    <location>
        <begin position="1468"/>
        <end position="1481"/>
    </location>
</feature>
<evidence type="ECO:0000256" key="6">
    <source>
        <dbReference type="ARBA" id="ARBA00023163"/>
    </source>
</evidence>
<evidence type="ECO:0008006" key="16">
    <source>
        <dbReference type="Google" id="ProtNLM"/>
    </source>
</evidence>
<keyword evidence="6" id="KW-0804">Transcription</keyword>
<dbReference type="Gene3D" id="1.10.30.10">
    <property type="entry name" value="High mobility group box domain"/>
    <property type="match status" value="1"/>
</dbReference>
<keyword evidence="4" id="KW-0805">Transcription regulation</keyword>
<feature type="region of interest" description="Disordered" evidence="10">
    <location>
        <begin position="152"/>
        <end position="199"/>
    </location>
</feature>
<feature type="domain" description="Bromo" evidence="11">
    <location>
        <begin position="61"/>
        <end position="131"/>
    </location>
</feature>
<keyword evidence="5 8" id="KW-0103">Bromodomain</keyword>
<evidence type="ECO:0000259" key="12">
    <source>
        <dbReference type="PROSITE" id="PS50118"/>
    </source>
</evidence>